<dbReference type="InterPro" id="IPR007221">
    <property type="entry name" value="MreC"/>
</dbReference>
<evidence type="ECO:0000256" key="6">
    <source>
        <dbReference type="SAM" id="Phobius"/>
    </source>
</evidence>
<comment type="similarity">
    <text evidence="1">Belongs to the MreC family.</text>
</comment>
<keyword evidence="3" id="KW-0133">Cell shape</keyword>
<dbReference type="PANTHER" id="PTHR34138:SF1">
    <property type="entry name" value="CELL SHAPE-DETERMINING PROTEIN MREC"/>
    <property type="match status" value="1"/>
</dbReference>
<organism evidence="8 9">
    <name type="scientific">Novosphingobium ginsenosidimutans</name>
    <dbReference type="NCBI Taxonomy" id="1176536"/>
    <lineage>
        <taxon>Bacteria</taxon>
        <taxon>Pseudomonadati</taxon>
        <taxon>Pseudomonadota</taxon>
        <taxon>Alphaproteobacteria</taxon>
        <taxon>Sphingomonadales</taxon>
        <taxon>Sphingomonadaceae</taxon>
        <taxon>Novosphingobium</taxon>
    </lineage>
</organism>
<keyword evidence="5" id="KW-0175">Coiled coil</keyword>
<accession>A0A5B8S6V8</accession>
<evidence type="ECO:0000256" key="1">
    <source>
        <dbReference type="ARBA" id="ARBA00009369"/>
    </source>
</evidence>
<evidence type="ECO:0000256" key="5">
    <source>
        <dbReference type="SAM" id="Coils"/>
    </source>
</evidence>
<sequence>MAPSSNRRPGSSRRAQYSTFLAYVIAFAGVITGVAVLLFSTSNAGAFASLRSGASDVVAPAATAAAASRSESQSVWSALTGYFTYGVRVARNEQELAEARVKLAEAEAVKNENARLKALLKLRESEPKPIAMARLIGSTSTSTRRFALLGAGRDQGVSVGMPVRSPLGLVGRVLETGDRTARILLITDTESLVPVRRASDGIPAFAAGRGDGTLQLRLINLGTNPLKVGDAFVTSGSGGLYWPNTAIAVVTRLTRDGAIARALSDPGTTEFVQVQPLWEEGTAAQRLTAPPAAGAK</sequence>
<protein>
    <recommendedName>
        <fullName evidence="2">Cell shape-determining protein MreC</fullName>
    </recommendedName>
    <alternativeName>
        <fullName evidence="4">Cell shape protein MreC</fullName>
    </alternativeName>
</protein>
<dbReference type="AlphaFoldDB" id="A0A5B8S6V8"/>
<gene>
    <name evidence="8" type="ORF">FRF71_13930</name>
</gene>
<name>A0A5B8S6V8_9SPHN</name>
<dbReference type="Proteomes" id="UP000321172">
    <property type="component" value="Chromosome"/>
</dbReference>
<feature type="domain" description="Rod shape-determining protein MreC beta-barrel core" evidence="7">
    <location>
        <begin position="136"/>
        <end position="257"/>
    </location>
</feature>
<dbReference type="Pfam" id="PF04085">
    <property type="entry name" value="MreC"/>
    <property type="match status" value="1"/>
</dbReference>
<dbReference type="RefSeq" id="WP_147091222.1">
    <property type="nucleotide sequence ID" value="NZ_BAABJD010000002.1"/>
</dbReference>
<feature type="coiled-coil region" evidence="5">
    <location>
        <begin position="87"/>
        <end position="126"/>
    </location>
</feature>
<evidence type="ECO:0000256" key="4">
    <source>
        <dbReference type="ARBA" id="ARBA00032089"/>
    </source>
</evidence>
<dbReference type="Gene3D" id="2.40.10.350">
    <property type="entry name" value="Rod shape-determining protein MreC, domain 2"/>
    <property type="match status" value="1"/>
</dbReference>
<dbReference type="KEGG" id="ngf:FRF71_13930"/>
<feature type="transmembrane region" description="Helical" evidence="6">
    <location>
        <begin position="20"/>
        <end position="39"/>
    </location>
</feature>
<reference evidence="8 9" key="1">
    <citation type="journal article" date="2013" name="J. Microbiol. Biotechnol.">
        <title>Novosphingobium ginsenosidimutans sp. nov., with the ability to convert ginsenoside.</title>
        <authorList>
            <person name="Kim J.K."/>
            <person name="He D."/>
            <person name="Liu Q.M."/>
            <person name="Park H.Y."/>
            <person name="Jung M.S."/>
            <person name="Yoon M.H."/>
            <person name="Kim S.C."/>
            <person name="Im W.T."/>
        </authorList>
    </citation>
    <scope>NUCLEOTIDE SEQUENCE [LARGE SCALE GENOMIC DNA]</scope>
    <source>
        <strain evidence="8 9">FW-6</strain>
    </source>
</reference>
<keyword evidence="6" id="KW-0812">Transmembrane</keyword>
<dbReference type="OrthoDB" id="8478127at2"/>
<dbReference type="GO" id="GO:0005886">
    <property type="term" value="C:plasma membrane"/>
    <property type="evidence" value="ECO:0007669"/>
    <property type="project" value="TreeGrafter"/>
</dbReference>
<evidence type="ECO:0000259" key="7">
    <source>
        <dbReference type="Pfam" id="PF04085"/>
    </source>
</evidence>
<keyword evidence="6" id="KW-0472">Membrane</keyword>
<dbReference type="Gene3D" id="2.40.10.340">
    <property type="entry name" value="Rod shape-determining protein MreC, domain 1"/>
    <property type="match status" value="1"/>
</dbReference>
<keyword evidence="6" id="KW-1133">Transmembrane helix</keyword>
<evidence type="ECO:0000313" key="8">
    <source>
        <dbReference type="EMBL" id="QEA17143.1"/>
    </source>
</evidence>
<proteinExistence type="inferred from homology"/>
<dbReference type="PANTHER" id="PTHR34138">
    <property type="entry name" value="CELL SHAPE-DETERMINING PROTEIN MREC"/>
    <property type="match status" value="1"/>
</dbReference>
<evidence type="ECO:0000256" key="2">
    <source>
        <dbReference type="ARBA" id="ARBA00013855"/>
    </source>
</evidence>
<dbReference type="InterPro" id="IPR055342">
    <property type="entry name" value="MreC_beta-barrel_core"/>
</dbReference>
<dbReference type="InterPro" id="IPR042177">
    <property type="entry name" value="Cell/Rod_1"/>
</dbReference>
<dbReference type="GO" id="GO:0008360">
    <property type="term" value="P:regulation of cell shape"/>
    <property type="evidence" value="ECO:0007669"/>
    <property type="project" value="UniProtKB-KW"/>
</dbReference>
<evidence type="ECO:0000256" key="3">
    <source>
        <dbReference type="ARBA" id="ARBA00022960"/>
    </source>
</evidence>
<evidence type="ECO:0000313" key="9">
    <source>
        <dbReference type="Proteomes" id="UP000321172"/>
    </source>
</evidence>
<dbReference type="EMBL" id="CP042345">
    <property type="protein sequence ID" value="QEA17143.1"/>
    <property type="molecule type" value="Genomic_DNA"/>
</dbReference>
<keyword evidence="9" id="KW-1185">Reference proteome</keyword>
<dbReference type="InterPro" id="IPR042175">
    <property type="entry name" value="Cell/Rod_MreC_2"/>
</dbReference>